<organism evidence="3 4">
    <name type="scientific">Paraclostridium sordellii</name>
    <name type="common">Clostridium sordellii</name>
    <dbReference type="NCBI Taxonomy" id="1505"/>
    <lineage>
        <taxon>Bacteria</taxon>
        <taxon>Bacillati</taxon>
        <taxon>Bacillota</taxon>
        <taxon>Clostridia</taxon>
        <taxon>Peptostreptococcales</taxon>
        <taxon>Peptostreptococcaceae</taxon>
        <taxon>Paraclostridium</taxon>
    </lineage>
</organism>
<evidence type="ECO:0000313" key="3">
    <source>
        <dbReference type="EMBL" id="CEJ74916.1"/>
    </source>
</evidence>
<protein>
    <submittedName>
        <fullName evidence="3">Polysaccharide pyruvyl transferase CsaB</fullName>
    </submittedName>
</protein>
<dbReference type="RefSeq" id="WP_057545403.1">
    <property type="nucleotide sequence ID" value="NZ_CDNJ01000014.1"/>
</dbReference>
<dbReference type="NCBIfam" id="TIGR03609">
    <property type="entry name" value="S_layer_CsaB"/>
    <property type="match status" value="1"/>
</dbReference>
<evidence type="ECO:0000313" key="4">
    <source>
        <dbReference type="Proteomes" id="UP000032811"/>
    </source>
</evidence>
<accession>A0ABM9RS67</accession>
<dbReference type="EMBL" id="LN679998">
    <property type="protein sequence ID" value="CEJ74916.1"/>
    <property type="molecule type" value="Genomic_DNA"/>
</dbReference>
<keyword evidence="4" id="KW-1185">Reference proteome</keyword>
<name>A0ABM9RS67_PARSO</name>
<dbReference type="PANTHER" id="PTHR36836:SF1">
    <property type="entry name" value="COLANIC ACID BIOSYNTHESIS PROTEIN WCAK"/>
    <property type="match status" value="1"/>
</dbReference>
<dbReference type="Gene3D" id="3.40.50.2000">
    <property type="entry name" value="Glycogen Phosphorylase B"/>
    <property type="match status" value="1"/>
</dbReference>
<evidence type="ECO:0000256" key="1">
    <source>
        <dbReference type="SAM" id="Coils"/>
    </source>
</evidence>
<dbReference type="Proteomes" id="UP000032811">
    <property type="component" value="Chromosome 1"/>
</dbReference>
<proteinExistence type="predicted"/>
<dbReference type="GeneID" id="97538627"/>
<keyword evidence="1" id="KW-0175">Coiled coil</keyword>
<dbReference type="PANTHER" id="PTHR36836">
    <property type="entry name" value="COLANIC ACID BIOSYNTHESIS PROTEIN WCAK"/>
    <property type="match status" value="1"/>
</dbReference>
<dbReference type="InterPro" id="IPR019896">
    <property type="entry name" value="Polysacch_pyruvyl_Trfase_CsaB"/>
</dbReference>
<dbReference type="InterPro" id="IPR007345">
    <property type="entry name" value="Polysacch_pyruvyl_Trfase"/>
</dbReference>
<evidence type="ECO:0000259" key="2">
    <source>
        <dbReference type="Pfam" id="PF04230"/>
    </source>
</evidence>
<feature type="coiled-coil region" evidence="1">
    <location>
        <begin position="314"/>
        <end position="344"/>
    </location>
</feature>
<feature type="domain" description="Polysaccharide pyruvyl transferase" evidence="2">
    <location>
        <begin position="13"/>
        <end position="287"/>
    </location>
</feature>
<sequence length="357" mass="40628">MRILISGYYGFNNAGDEAILKSIIIALRDVNPTIDIVVLSNDVEHTKKTYNVDAINRWNIFKIYSELRKSDGLISGGGSLLQDVTSSRPILYYTTIIRLAKLAKKPTFIYAQGVGPINKEKSKKIINKVLNNVEYITLRDNESLKLLNEIGVNKPITIVPDPVMGLNITRLNKNKTRQEKDYITVSVRDWDKCDESFLEKIAIVCDKIVESNKKVIFVPMHGEHDYKTSKKVVDMMKQEANILDHKLDIEDKILYIKESKLMIGMRLHALIFAATVNTPMIGISYDPKIESFLKLVKQPCIGSVEEKWSSESLLKLSLNMIENYETLKEELNQNSSELIKLSKSTANKAIDILNKKY</sequence>
<dbReference type="GO" id="GO:0016740">
    <property type="term" value="F:transferase activity"/>
    <property type="evidence" value="ECO:0007669"/>
    <property type="project" value="UniProtKB-KW"/>
</dbReference>
<gene>
    <name evidence="3" type="primary">csaB</name>
    <name evidence="3" type="ORF">ATCC9714_28041</name>
</gene>
<keyword evidence="3" id="KW-0808">Transferase</keyword>
<reference evidence="3 4" key="1">
    <citation type="submission" date="2014-11" db="EMBL/GenBank/DDBJ databases">
        <authorList>
            <person name="Aslett M.A."/>
            <person name="De Silva N."/>
        </authorList>
    </citation>
    <scope>NUCLEOTIDE SEQUENCE [LARGE SCALE GENOMIC DNA]</scope>
    <source>
        <strain evidence="3 4">ATCC9714</strain>
    </source>
</reference>
<dbReference type="Pfam" id="PF04230">
    <property type="entry name" value="PS_pyruv_trans"/>
    <property type="match status" value="1"/>
</dbReference>